<evidence type="ECO:0000256" key="5">
    <source>
        <dbReference type="ARBA" id="ARBA00023077"/>
    </source>
</evidence>
<dbReference type="EMBL" id="JABBMT010000020">
    <property type="protein sequence ID" value="NMM41648.1"/>
    <property type="molecule type" value="Genomic_DNA"/>
</dbReference>
<dbReference type="InterPro" id="IPR012910">
    <property type="entry name" value="Plug_dom"/>
</dbReference>
<evidence type="ECO:0000256" key="9">
    <source>
        <dbReference type="RuleBase" id="RU003357"/>
    </source>
</evidence>
<feature type="signal peptide" evidence="10">
    <location>
        <begin position="1"/>
        <end position="32"/>
    </location>
</feature>
<dbReference type="AlphaFoldDB" id="A0A7Y0HCQ6"/>
<keyword evidence="4 8" id="KW-0812">Transmembrane</keyword>
<organism evidence="13 14">
    <name type="scientific">Pseudoalteromonas arctica</name>
    <dbReference type="NCBI Taxonomy" id="394751"/>
    <lineage>
        <taxon>Bacteria</taxon>
        <taxon>Pseudomonadati</taxon>
        <taxon>Pseudomonadota</taxon>
        <taxon>Gammaproteobacteria</taxon>
        <taxon>Alteromonadales</taxon>
        <taxon>Pseudoalteromonadaceae</taxon>
        <taxon>Pseudoalteromonas</taxon>
    </lineage>
</organism>
<evidence type="ECO:0000256" key="4">
    <source>
        <dbReference type="ARBA" id="ARBA00022692"/>
    </source>
</evidence>
<keyword evidence="10" id="KW-0732">Signal</keyword>
<dbReference type="Gene3D" id="2.170.130.10">
    <property type="entry name" value="TonB-dependent receptor, plug domain"/>
    <property type="match status" value="1"/>
</dbReference>
<evidence type="ECO:0000259" key="11">
    <source>
        <dbReference type="Pfam" id="PF00593"/>
    </source>
</evidence>
<dbReference type="SUPFAM" id="SSF56935">
    <property type="entry name" value="Porins"/>
    <property type="match status" value="1"/>
</dbReference>
<evidence type="ECO:0000256" key="8">
    <source>
        <dbReference type="PROSITE-ProRule" id="PRU01360"/>
    </source>
</evidence>
<name>A0A7Y0HCQ6_9GAMM</name>
<keyword evidence="14" id="KW-1185">Reference proteome</keyword>
<gene>
    <name evidence="13" type="ORF">HHO47_12670</name>
</gene>
<dbReference type="InterPro" id="IPR039426">
    <property type="entry name" value="TonB-dep_rcpt-like"/>
</dbReference>
<evidence type="ECO:0000313" key="14">
    <source>
        <dbReference type="Proteomes" id="UP000570493"/>
    </source>
</evidence>
<dbReference type="PANTHER" id="PTHR47234">
    <property type="match status" value="1"/>
</dbReference>
<dbReference type="Gene3D" id="2.40.170.20">
    <property type="entry name" value="TonB-dependent receptor, beta-barrel domain"/>
    <property type="match status" value="1"/>
</dbReference>
<keyword evidence="7 8" id="KW-0998">Cell outer membrane</keyword>
<comment type="caution">
    <text evidence="13">The sequence shown here is derived from an EMBL/GenBank/DDBJ whole genome shotgun (WGS) entry which is preliminary data.</text>
</comment>
<dbReference type="GO" id="GO:0009279">
    <property type="term" value="C:cell outer membrane"/>
    <property type="evidence" value="ECO:0007669"/>
    <property type="project" value="UniProtKB-SubCell"/>
</dbReference>
<evidence type="ECO:0000256" key="6">
    <source>
        <dbReference type="ARBA" id="ARBA00023136"/>
    </source>
</evidence>
<proteinExistence type="inferred from homology"/>
<dbReference type="Pfam" id="PF07715">
    <property type="entry name" value="Plug"/>
    <property type="match status" value="1"/>
</dbReference>
<dbReference type="InterPro" id="IPR037066">
    <property type="entry name" value="Plug_dom_sf"/>
</dbReference>
<feature type="domain" description="TonB-dependent receptor plug" evidence="12">
    <location>
        <begin position="61"/>
        <end position="170"/>
    </location>
</feature>
<accession>A0A7Y0HCQ6</accession>
<reference evidence="13" key="1">
    <citation type="submission" date="2020-04" db="EMBL/GenBank/DDBJ databases">
        <title>Genome Sequencing for Pseudoaltermonas arctica.</title>
        <authorList>
            <person name="Elkins N.S."/>
        </authorList>
    </citation>
    <scope>NUCLEOTIDE SEQUENCE [LARGE SCALE GENOMIC DNA]</scope>
    <source>
        <strain evidence="13">NEC-BIFX-2020_0012</strain>
    </source>
</reference>
<evidence type="ECO:0000256" key="1">
    <source>
        <dbReference type="ARBA" id="ARBA00004571"/>
    </source>
</evidence>
<dbReference type="PROSITE" id="PS52016">
    <property type="entry name" value="TONB_DEPENDENT_REC_3"/>
    <property type="match status" value="1"/>
</dbReference>
<dbReference type="InterPro" id="IPR036942">
    <property type="entry name" value="Beta-barrel_TonB_sf"/>
</dbReference>
<dbReference type="InterPro" id="IPR000531">
    <property type="entry name" value="Beta-barrel_TonB"/>
</dbReference>
<dbReference type="RefSeq" id="WP_169020622.1">
    <property type="nucleotide sequence ID" value="NZ_JABBMT010000020.1"/>
</dbReference>
<feature type="chain" id="PRO_5031330110" evidence="10">
    <location>
        <begin position="33"/>
        <end position="914"/>
    </location>
</feature>
<feature type="domain" description="TonB-dependent receptor-like beta-barrel" evidence="11">
    <location>
        <begin position="390"/>
        <end position="876"/>
    </location>
</feature>
<keyword evidence="3 8" id="KW-1134">Transmembrane beta strand</keyword>
<keyword evidence="13" id="KW-0675">Receptor</keyword>
<evidence type="ECO:0000259" key="12">
    <source>
        <dbReference type="Pfam" id="PF07715"/>
    </source>
</evidence>
<keyword evidence="2 8" id="KW-0813">Transport</keyword>
<keyword evidence="5 9" id="KW-0798">TonB box</keyword>
<comment type="similarity">
    <text evidence="8 9">Belongs to the TonB-dependent receptor family.</text>
</comment>
<evidence type="ECO:0000256" key="10">
    <source>
        <dbReference type="SAM" id="SignalP"/>
    </source>
</evidence>
<sequence>MKHRKPNSMRPLHLLSPIALTVIATTSPALLAAEQQQVQQKKPEVITVTGSRIQRTELVSSSPVVSVDEAQIHLDRAVNVEDITAKLPQAAAGANSTGATVGDSFGSSTIDLRGLGQNRTLVLIDGTRAVPFSFRNSVDVNTIPAGLIKRVDVLTGGAAAVYGADAVAGVVNFVLDDDFTGAEFSSSYETADGGNEKLNFEAIFGGDIADGSGHITGYLGYSERKELLAGERDYALENGATMINSGGYYTDVASGNSLAINDAGQVVSDRQTSDFTGDRYLTQPMDRISAGLLFDVDASDSAIIYGRAMYSKVTVNGSGASGQTPIFVNEQVTLTQDNQYIPDELRQQLTFDADGNALVNVERNLGLGVQYTEAVRDSLQFQLGLKGDINDYLRYDIYGQYGQTDEVAAIYNNGYKNDSSGNSRFGNIANSSDIFDPNLNLNEFSDPLLYTTRERTQSVFAATLSGDSSALFELPAGYVDFAIGYEYRKETGKQTPGDAFRNGTSFASVSAFDMDASFDSREFYAELLVPILIDMPFAKELSFEGAYRISDYSNTEAEDTYKLGINWAINDDIRIRANKLTAFRAPNLGEFASPITGLSLALFDQTSDQFVPRFAGRFNGDPCLLGTGDAAQCAAFGAPPVGTEYDSTTAKYTYGGNPNIKPEQAGSDTLGVVYTPSYIEGFDLSVDYYSIHVTDAVSQIQPAAALQSCYIDDPNPNNPLCGAVLRDPNTGFISTAIVNDFNLAAIKQAGIDLAANYVFDAPMALGGRFRLSYQGNIVTKQTRQNNSTVAEIDCKGTYGSACSGDFASILQADYKHRATFDWQLDTMNFQLGWRRIGAVDYAVDRAETISAQDYMDFATSWQATDTLAVNFGIDNLFDKAPPTPDIGANHFNTVSDYSVIGRTVGVAVRYSPSF</sequence>
<evidence type="ECO:0000313" key="13">
    <source>
        <dbReference type="EMBL" id="NMM41648.1"/>
    </source>
</evidence>
<keyword evidence="6 8" id="KW-0472">Membrane</keyword>
<evidence type="ECO:0000256" key="3">
    <source>
        <dbReference type="ARBA" id="ARBA00022452"/>
    </source>
</evidence>
<evidence type="ECO:0000256" key="2">
    <source>
        <dbReference type="ARBA" id="ARBA00022448"/>
    </source>
</evidence>
<evidence type="ECO:0000256" key="7">
    <source>
        <dbReference type="ARBA" id="ARBA00023237"/>
    </source>
</evidence>
<dbReference type="Pfam" id="PF00593">
    <property type="entry name" value="TonB_dep_Rec_b-barrel"/>
    <property type="match status" value="1"/>
</dbReference>
<dbReference type="PANTHER" id="PTHR47234:SF2">
    <property type="entry name" value="TONB-DEPENDENT RECEPTOR"/>
    <property type="match status" value="1"/>
</dbReference>
<protein>
    <submittedName>
        <fullName evidence="13">TonB-dependent receptor</fullName>
    </submittedName>
</protein>
<comment type="subcellular location">
    <subcellularLocation>
        <location evidence="1 8">Cell outer membrane</location>
        <topology evidence="1 8">Multi-pass membrane protein</topology>
    </subcellularLocation>
</comment>
<dbReference type="Proteomes" id="UP000570493">
    <property type="component" value="Unassembled WGS sequence"/>
</dbReference>